<feature type="disulfide bond" evidence="5">
    <location>
        <begin position="77"/>
        <end position="86"/>
    </location>
</feature>
<dbReference type="EMBL" id="REGN01010883">
    <property type="protein sequence ID" value="RMZ98262.1"/>
    <property type="molecule type" value="Genomic_DNA"/>
</dbReference>
<keyword evidence="3" id="KW-0677">Repeat</keyword>
<proteinExistence type="predicted"/>
<dbReference type="Gene3D" id="2.10.25.10">
    <property type="entry name" value="Laminin"/>
    <property type="match status" value="1"/>
</dbReference>
<keyword evidence="2" id="KW-0732">Signal</keyword>
<evidence type="ECO:0000256" key="1">
    <source>
        <dbReference type="ARBA" id="ARBA00022536"/>
    </source>
</evidence>
<keyword evidence="1 5" id="KW-0245">EGF-like domain</keyword>
<keyword evidence="8" id="KW-1185">Reference proteome</keyword>
<evidence type="ECO:0000313" key="8">
    <source>
        <dbReference type="Proteomes" id="UP000276133"/>
    </source>
</evidence>
<dbReference type="FunFam" id="2.10.25.10:FF:000066">
    <property type="entry name" value="FAT atypical cadherin 4"/>
    <property type="match status" value="1"/>
</dbReference>
<comment type="caution">
    <text evidence="7">The sequence shown here is derived from an EMBL/GenBank/DDBJ whole genome shotgun (WGS) entry which is preliminary data.</text>
</comment>
<reference evidence="7 8" key="1">
    <citation type="journal article" date="2018" name="Sci. Rep.">
        <title>Genomic signatures of local adaptation to the degree of environmental predictability in rotifers.</title>
        <authorList>
            <person name="Franch-Gras L."/>
            <person name="Hahn C."/>
            <person name="Garcia-Roger E.M."/>
            <person name="Carmona M.J."/>
            <person name="Serra M."/>
            <person name="Gomez A."/>
        </authorList>
    </citation>
    <scope>NUCLEOTIDE SEQUENCE [LARGE SCALE GENOMIC DNA]</scope>
    <source>
        <strain evidence="7">HYR1</strain>
    </source>
</reference>
<evidence type="ECO:0000256" key="4">
    <source>
        <dbReference type="ARBA" id="ARBA00023157"/>
    </source>
</evidence>
<dbReference type="CDD" id="cd00054">
    <property type="entry name" value="EGF_CA"/>
    <property type="match status" value="1"/>
</dbReference>
<evidence type="ECO:0000259" key="6">
    <source>
        <dbReference type="PROSITE" id="PS50026"/>
    </source>
</evidence>
<evidence type="ECO:0000313" key="7">
    <source>
        <dbReference type="EMBL" id="RMZ98262.1"/>
    </source>
</evidence>
<evidence type="ECO:0000256" key="2">
    <source>
        <dbReference type="ARBA" id="ARBA00022729"/>
    </source>
</evidence>
<protein>
    <submittedName>
        <fullName evidence="7">Brevican core</fullName>
    </submittedName>
</protein>
<dbReference type="Pfam" id="PF00008">
    <property type="entry name" value="EGF"/>
    <property type="match status" value="1"/>
</dbReference>
<dbReference type="InterPro" id="IPR016187">
    <property type="entry name" value="CTDL_fold"/>
</dbReference>
<feature type="domain" description="EGF-like" evidence="6">
    <location>
        <begin position="51"/>
        <end position="87"/>
    </location>
</feature>
<gene>
    <name evidence="7" type="ORF">BpHYR1_031813</name>
</gene>
<organism evidence="7 8">
    <name type="scientific">Brachionus plicatilis</name>
    <name type="common">Marine rotifer</name>
    <name type="synonym">Brachionus muelleri</name>
    <dbReference type="NCBI Taxonomy" id="10195"/>
    <lineage>
        <taxon>Eukaryota</taxon>
        <taxon>Metazoa</taxon>
        <taxon>Spiralia</taxon>
        <taxon>Gnathifera</taxon>
        <taxon>Rotifera</taxon>
        <taxon>Eurotatoria</taxon>
        <taxon>Monogononta</taxon>
        <taxon>Pseudotrocha</taxon>
        <taxon>Ploima</taxon>
        <taxon>Brachionidae</taxon>
        <taxon>Brachionus</taxon>
    </lineage>
</organism>
<dbReference type="PROSITE" id="PS00022">
    <property type="entry name" value="EGF_1"/>
    <property type="match status" value="1"/>
</dbReference>
<name>A0A3M7PGS5_BRAPC</name>
<evidence type="ECO:0000256" key="3">
    <source>
        <dbReference type="ARBA" id="ARBA00022737"/>
    </source>
</evidence>
<evidence type="ECO:0000256" key="5">
    <source>
        <dbReference type="PROSITE-ProRule" id="PRU00076"/>
    </source>
</evidence>
<dbReference type="Gene3D" id="3.10.100.10">
    <property type="entry name" value="Mannose-Binding Protein A, subunit A"/>
    <property type="match status" value="1"/>
</dbReference>
<dbReference type="Proteomes" id="UP000276133">
    <property type="component" value="Unassembled WGS sequence"/>
</dbReference>
<dbReference type="OrthoDB" id="283575at2759"/>
<dbReference type="SUPFAM" id="SSF56436">
    <property type="entry name" value="C-type lectin-like"/>
    <property type="match status" value="1"/>
</dbReference>
<dbReference type="InterPro" id="IPR000742">
    <property type="entry name" value="EGF"/>
</dbReference>
<dbReference type="SUPFAM" id="SSF57196">
    <property type="entry name" value="EGF/Laminin"/>
    <property type="match status" value="1"/>
</dbReference>
<dbReference type="PROSITE" id="PS50026">
    <property type="entry name" value="EGF_3"/>
    <property type="match status" value="1"/>
</dbReference>
<comment type="caution">
    <text evidence="5">Lacks conserved residue(s) required for the propagation of feature annotation.</text>
</comment>
<dbReference type="PROSITE" id="PS01186">
    <property type="entry name" value="EGF_2"/>
    <property type="match status" value="1"/>
</dbReference>
<accession>A0A3M7PGS5</accession>
<keyword evidence="4 5" id="KW-1015">Disulfide bond</keyword>
<dbReference type="AlphaFoldDB" id="A0A3M7PGS5"/>
<sequence>MTKTICLFQCMKNENCSLAIYNKGYCSLHTEFALTRLKNDDLNVVFEKKNINDYCASFPCKKNGTCLSRHDRYECFCSIGYFGSSCNKKISDYNCSSNYFRLDETQSCIPCRSNFNSYYQYPFNCYHFHTSLNFESAKAFCETLNSTLWAPKSYSERSISNTDYSWVNSIISYVGEPFVWPDGSRVHGFEAGEPKNYLGDDYLLYENVLEMQTHPKEKNFLFKKFVCRNPLLKILEVKYLSSSSIPLSKIGLPLIKQSSNMFQEAILVVLSLTILQPELISIIFCAIFHKIYIFNFENSEIINWKKNPLGYKKIRWDSKKIFILTYRKFKMKNSYSLFHNYWEVITLYIIRHFKRDEFT</sequence>
<dbReference type="InterPro" id="IPR016186">
    <property type="entry name" value="C-type_lectin-like/link_sf"/>
</dbReference>